<protein>
    <submittedName>
        <fullName evidence="1">Uncharacterized protein</fullName>
    </submittedName>
</protein>
<keyword evidence="2" id="KW-1185">Reference proteome</keyword>
<comment type="caution">
    <text evidence="1">The sequence shown here is derived from an EMBL/GenBank/DDBJ whole genome shotgun (WGS) entry which is preliminary data.</text>
</comment>
<dbReference type="Proteomes" id="UP000572680">
    <property type="component" value="Unassembled WGS sequence"/>
</dbReference>
<dbReference type="EMBL" id="JACJIA010000001">
    <property type="protein sequence ID" value="MBA8949191.1"/>
    <property type="molecule type" value="Genomic_DNA"/>
</dbReference>
<sequence length="72" mass="8175">MESRAAVWMLAQAVTEAILVAALRRRFPHHGIVCDPRGIWHAVRCVNKWTVVVHAHTPCELRDKLLGTEGHR</sequence>
<proteinExistence type="predicted"/>
<evidence type="ECO:0000313" key="1">
    <source>
        <dbReference type="EMBL" id="MBA8949191.1"/>
    </source>
</evidence>
<evidence type="ECO:0000313" key="2">
    <source>
        <dbReference type="Proteomes" id="UP000572680"/>
    </source>
</evidence>
<organism evidence="1 2">
    <name type="scientific">Actinomadura namibiensis</name>
    <dbReference type="NCBI Taxonomy" id="182080"/>
    <lineage>
        <taxon>Bacteria</taxon>
        <taxon>Bacillati</taxon>
        <taxon>Actinomycetota</taxon>
        <taxon>Actinomycetes</taxon>
        <taxon>Streptosporangiales</taxon>
        <taxon>Thermomonosporaceae</taxon>
        <taxon>Actinomadura</taxon>
    </lineage>
</organism>
<name>A0A7W3LJA3_ACTNM</name>
<accession>A0A7W3LJA3</accession>
<gene>
    <name evidence="1" type="ORF">HNR61_000789</name>
</gene>
<reference evidence="1 2" key="1">
    <citation type="submission" date="2020-08" db="EMBL/GenBank/DDBJ databases">
        <title>Genomic Encyclopedia of Type Strains, Phase IV (KMG-IV): sequencing the most valuable type-strain genomes for metagenomic binning, comparative biology and taxonomic classification.</title>
        <authorList>
            <person name="Goeker M."/>
        </authorList>
    </citation>
    <scope>NUCLEOTIDE SEQUENCE [LARGE SCALE GENOMIC DNA]</scope>
    <source>
        <strain evidence="1 2">DSM 44197</strain>
    </source>
</reference>
<dbReference type="AlphaFoldDB" id="A0A7W3LJA3"/>